<keyword evidence="3" id="KW-1185">Reference proteome</keyword>
<name>A0A017TBM5_9BACT</name>
<dbReference type="Proteomes" id="UP000019678">
    <property type="component" value="Unassembled WGS sequence"/>
</dbReference>
<dbReference type="EMBL" id="ASRX01000017">
    <property type="protein sequence ID" value="EYF06225.1"/>
    <property type="molecule type" value="Genomic_DNA"/>
</dbReference>
<sequence length="244" mass="27087">MLKALLHRKMRGGPAERAEDDPEVAIRREDQLVSAVGERLSYLDPAIAWTLLRSASEPLHGPPLPEAMPAGLTTWSFWPRLAPGALARNARYVEPDLLISWGELVILVEAKHAGSQHVAQWIEQVRAARAAPDRAGKQLWMMAVGGHDLLSTASTASQRDEFAKAVGTEPTALLRVRWELLVETIHDLLRTPRAPGTAAILRDMLAALAAWGYRRRQELGSLPRYAHRYRLKTTAAALQAWRLP</sequence>
<proteinExistence type="predicted"/>
<protein>
    <submittedName>
        <fullName evidence="2">Uncharacterized protein</fullName>
    </submittedName>
</protein>
<feature type="region of interest" description="Disordered" evidence="1">
    <location>
        <begin position="1"/>
        <end position="21"/>
    </location>
</feature>
<reference evidence="2 3" key="1">
    <citation type="submission" date="2013-05" db="EMBL/GenBank/DDBJ databases">
        <title>Genome assembly of Chondromyces apiculatus DSM 436.</title>
        <authorList>
            <person name="Sharma G."/>
            <person name="Khatri I."/>
            <person name="Kaur C."/>
            <person name="Mayilraj S."/>
            <person name="Subramanian S."/>
        </authorList>
    </citation>
    <scope>NUCLEOTIDE SEQUENCE [LARGE SCALE GENOMIC DNA]</scope>
    <source>
        <strain evidence="2 3">DSM 436</strain>
    </source>
</reference>
<accession>A0A017TBM5</accession>
<evidence type="ECO:0000313" key="2">
    <source>
        <dbReference type="EMBL" id="EYF06225.1"/>
    </source>
</evidence>
<evidence type="ECO:0000313" key="3">
    <source>
        <dbReference type="Proteomes" id="UP000019678"/>
    </source>
</evidence>
<gene>
    <name evidence="2" type="ORF">CAP_2103</name>
</gene>
<evidence type="ECO:0000256" key="1">
    <source>
        <dbReference type="SAM" id="MobiDB-lite"/>
    </source>
</evidence>
<feature type="compositionally biased region" description="Basic residues" evidence="1">
    <location>
        <begin position="1"/>
        <end position="11"/>
    </location>
</feature>
<comment type="caution">
    <text evidence="2">The sequence shown here is derived from an EMBL/GenBank/DDBJ whole genome shotgun (WGS) entry which is preliminary data.</text>
</comment>
<dbReference type="OrthoDB" id="1082859at2"/>
<dbReference type="STRING" id="1192034.CAP_2103"/>
<dbReference type="RefSeq" id="WP_044240349.1">
    <property type="nucleotide sequence ID" value="NZ_ASRX01000017.1"/>
</dbReference>
<organism evidence="2 3">
    <name type="scientific">Chondromyces apiculatus DSM 436</name>
    <dbReference type="NCBI Taxonomy" id="1192034"/>
    <lineage>
        <taxon>Bacteria</taxon>
        <taxon>Pseudomonadati</taxon>
        <taxon>Myxococcota</taxon>
        <taxon>Polyangia</taxon>
        <taxon>Polyangiales</taxon>
        <taxon>Polyangiaceae</taxon>
        <taxon>Chondromyces</taxon>
    </lineage>
</organism>
<dbReference type="AlphaFoldDB" id="A0A017TBM5"/>